<proteinExistence type="inferred from homology"/>
<dbReference type="Pfam" id="PF05746">
    <property type="entry name" value="DALR_1"/>
    <property type="match status" value="1"/>
</dbReference>
<evidence type="ECO:0000256" key="2">
    <source>
        <dbReference type="ARBA" id="ARBA00012837"/>
    </source>
</evidence>
<keyword evidence="6 10" id="KW-0648">Protein biosynthesis</keyword>
<evidence type="ECO:0000256" key="7">
    <source>
        <dbReference type="ARBA" id="ARBA00023146"/>
    </source>
</evidence>
<reference evidence="12 13" key="1">
    <citation type="submission" date="2024-03" db="EMBL/GenBank/DDBJ databases">
        <title>Ignisphaera cupida sp. nov., a hyperthermophilic hydrolytic archaeon from a hot spring of Kamchatka, and proposal of Ignisphaeraceae fam. nov.</title>
        <authorList>
            <person name="Podosokorskaya O.A."/>
            <person name="Elcheninov A.G."/>
            <person name="Maltseva A.I."/>
            <person name="Zayulina K.S."/>
            <person name="Novikov A."/>
            <person name="Merkel A.Y."/>
        </authorList>
    </citation>
    <scope>NUCLEOTIDE SEQUENCE [LARGE SCALE GENOMIC DNA]</scope>
    <source>
        <strain evidence="12 13">38H-sp</strain>
    </source>
</reference>
<keyword evidence="4 10" id="KW-0547">Nucleotide-binding</keyword>
<dbReference type="NCBIfam" id="TIGR00456">
    <property type="entry name" value="argS"/>
    <property type="match status" value="1"/>
</dbReference>
<evidence type="ECO:0000256" key="10">
    <source>
        <dbReference type="RuleBase" id="RU363038"/>
    </source>
</evidence>
<dbReference type="InterPro" id="IPR008909">
    <property type="entry name" value="DALR_anticod-bd"/>
</dbReference>
<dbReference type="EC" id="6.1.1.19" evidence="2 9"/>
<dbReference type="InterPro" id="IPR001278">
    <property type="entry name" value="Arg-tRNA-ligase"/>
</dbReference>
<dbReference type="RefSeq" id="WP_420070437.1">
    <property type="nucleotide sequence ID" value="NZ_JBCHKQ010000023.1"/>
</dbReference>
<gene>
    <name evidence="12" type="primary">argS</name>
    <name evidence="12" type="ORF">WKV44_10615</name>
</gene>
<evidence type="ECO:0000313" key="12">
    <source>
        <dbReference type="EMBL" id="MEM5948988.1"/>
    </source>
</evidence>
<evidence type="ECO:0000313" key="13">
    <source>
        <dbReference type="Proteomes" id="UP001466331"/>
    </source>
</evidence>
<feature type="non-terminal residue" evidence="12">
    <location>
        <position position="313"/>
    </location>
</feature>
<dbReference type="GO" id="GO:0004814">
    <property type="term" value="F:arginine-tRNA ligase activity"/>
    <property type="evidence" value="ECO:0007669"/>
    <property type="project" value="UniProtKB-EC"/>
</dbReference>
<feature type="non-terminal residue" evidence="12">
    <location>
        <position position="1"/>
    </location>
</feature>
<dbReference type="PANTHER" id="PTHR11956">
    <property type="entry name" value="ARGINYL-TRNA SYNTHETASE"/>
    <property type="match status" value="1"/>
</dbReference>
<dbReference type="PANTHER" id="PTHR11956:SF5">
    <property type="entry name" value="ARGININE--TRNA LIGASE, CYTOPLASMIC"/>
    <property type="match status" value="1"/>
</dbReference>
<keyword evidence="7 10" id="KW-0030">Aminoacyl-tRNA synthetase</keyword>
<dbReference type="SMART" id="SM00836">
    <property type="entry name" value="DALR_1"/>
    <property type="match status" value="1"/>
</dbReference>
<accession>A0ABU9UE95</accession>
<name>A0ABU9UE95_9SPIR</name>
<comment type="similarity">
    <text evidence="1 10">Belongs to the class-I aminoacyl-tRNA synthetase family.</text>
</comment>
<evidence type="ECO:0000256" key="6">
    <source>
        <dbReference type="ARBA" id="ARBA00022917"/>
    </source>
</evidence>
<evidence type="ECO:0000256" key="9">
    <source>
        <dbReference type="NCBIfam" id="TIGR00456"/>
    </source>
</evidence>
<comment type="caution">
    <text evidence="12">The sequence shown here is derived from an EMBL/GenBank/DDBJ whole genome shotgun (WGS) entry which is preliminary data.</text>
</comment>
<evidence type="ECO:0000256" key="3">
    <source>
        <dbReference type="ARBA" id="ARBA00022598"/>
    </source>
</evidence>
<sequence>SQTYLLGKDLVLKGLEKGIFYKEEDGSVWVDLSEIGLDKKVLLRKDGTSLYLTQDLGTAVSRHKDWPFERLIYVVASEQNYHFKVLFYVLKKLGYEWADNLYHLSYGMVNLPEGKMKSREGTVVDADNLLDQLVEMAKAEIEEKGKLEEGDDADKTAEAIALGALHYFLLQVSPNKDMIFDPRESISLTGNTGPYLQYMGARISSMLRKAPELVVAPEDVDISRLEQDSEWELMSLMGEFPEILSSAARDYNPSLIVSYLYDVGKLFSRYYHDNPIITCEDKETAKARLLLARCVLNVLKAGFKLLNIPFLER</sequence>
<dbReference type="Proteomes" id="UP001466331">
    <property type="component" value="Unassembled WGS sequence"/>
</dbReference>
<dbReference type="Gene3D" id="1.10.730.10">
    <property type="entry name" value="Isoleucyl-tRNA Synthetase, Domain 1"/>
    <property type="match status" value="1"/>
</dbReference>
<keyword evidence="3 10" id="KW-0436">Ligase</keyword>
<evidence type="ECO:0000256" key="8">
    <source>
        <dbReference type="ARBA" id="ARBA00049339"/>
    </source>
</evidence>
<dbReference type="Gene3D" id="3.40.50.620">
    <property type="entry name" value="HUPs"/>
    <property type="match status" value="1"/>
</dbReference>
<evidence type="ECO:0000256" key="5">
    <source>
        <dbReference type="ARBA" id="ARBA00022840"/>
    </source>
</evidence>
<dbReference type="EMBL" id="JBCHKQ010000023">
    <property type="protein sequence ID" value="MEM5948988.1"/>
    <property type="molecule type" value="Genomic_DNA"/>
</dbReference>
<feature type="domain" description="DALR anticodon binding" evidence="11">
    <location>
        <begin position="196"/>
        <end position="313"/>
    </location>
</feature>
<dbReference type="SUPFAM" id="SSF52374">
    <property type="entry name" value="Nucleotidylyl transferase"/>
    <property type="match status" value="1"/>
</dbReference>
<dbReference type="InterPro" id="IPR035684">
    <property type="entry name" value="ArgRS_core"/>
</dbReference>
<dbReference type="InterPro" id="IPR009080">
    <property type="entry name" value="tRNAsynth_Ia_anticodon-bd"/>
</dbReference>
<dbReference type="InterPro" id="IPR014729">
    <property type="entry name" value="Rossmann-like_a/b/a_fold"/>
</dbReference>
<dbReference type="Pfam" id="PF00750">
    <property type="entry name" value="tRNA-synt_1d"/>
    <property type="match status" value="1"/>
</dbReference>
<evidence type="ECO:0000256" key="4">
    <source>
        <dbReference type="ARBA" id="ARBA00022741"/>
    </source>
</evidence>
<organism evidence="12 13">
    <name type="scientific">Rarispira pelagica</name>
    <dbReference type="NCBI Taxonomy" id="3141764"/>
    <lineage>
        <taxon>Bacteria</taxon>
        <taxon>Pseudomonadati</taxon>
        <taxon>Spirochaetota</taxon>
        <taxon>Spirochaetia</taxon>
        <taxon>Winmispirales</taxon>
        <taxon>Winmispiraceae</taxon>
        <taxon>Rarispira</taxon>
    </lineage>
</organism>
<comment type="catalytic activity">
    <reaction evidence="8">
        <text>tRNA(Arg) + L-arginine + ATP = L-arginyl-tRNA(Arg) + AMP + diphosphate</text>
        <dbReference type="Rhea" id="RHEA:20301"/>
        <dbReference type="Rhea" id="RHEA-COMP:9658"/>
        <dbReference type="Rhea" id="RHEA-COMP:9673"/>
        <dbReference type="ChEBI" id="CHEBI:30616"/>
        <dbReference type="ChEBI" id="CHEBI:32682"/>
        <dbReference type="ChEBI" id="CHEBI:33019"/>
        <dbReference type="ChEBI" id="CHEBI:78442"/>
        <dbReference type="ChEBI" id="CHEBI:78513"/>
        <dbReference type="ChEBI" id="CHEBI:456215"/>
        <dbReference type="EC" id="6.1.1.19"/>
    </reaction>
</comment>
<keyword evidence="13" id="KW-1185">Reference proteome</keyword>
<evidence type="ECO:0000259" key="11">
    <source>
        <dbReference type="SMART" id="SM00836"/>
    </source>
</evidence>
<evidence type="ECO:0000256" key="1">
    <source>
        <dbReference type="ARBA" id="ARBA00005594"/>
    </source>
</evidence>
<dbReference type="SUPFAM" id="SSF47323">
    <property type="entry name" value="Anticodon-binding domain of a subclass of class I aminoacyl-tRNA synthetases"/>
    <property type="match status" value="1"/>
</dbReference>
<keyword evidence="5 10" id="KW-0067">ATP-binding</keyword>
<protein>
    <recommendedName>
        <fullName evidence="2 9">Arginine--tRNA ligase</fullName>
        <ecNumber evidence="2 9">6.1.1.19</ecNumber>
    </recommendedName>
</protein>